<proteinExistence type="predicted"/>
<organism evidence="1 2">
    <name type="scientific">Pistacia atlantica</name>
    <dbReference type="NCBI Taxonomy" id="434234"/>
    <lineage>
        <taxon>Eukaryota</taxon>
        <taxon>Viridiplantae</taxon>
        <taxon>Streptophyta</taxon>
        <taxon>Embryophyta</taxon>
        <taxon>Tracheophyta</taxon>
        <taxon>Spermatophyta</taxon>
        <taxon>Magnoliopsida</taxon>
        <taxon>eudicotyledons</taxon>
        <taxon>Gunneridae</taxon>
        <taxon>Pentapetalae</taxon>
        <taxon>rosids</taxon>
        <taxon>malvids</taxon>
        <taxon>Sapindales</taxon>
        <taxon>Anacardiaceae</taxon>
        <taxon>Pistacia</taxon>
    </lineage>
</organism>
<gene>
    <name evidence="1" type="ORF">Patl1_11253</name>
</gene>
<keyword evidence="2" id="KW-1185">Reference proteome</keyword>
<comment type="caution">
    <text evidence="1">The sequence shown here is derived from an EMBL/GenBank/DDBJ whole genome shotgun (WGS) entry which is preliminary data.</text>
</comment>
<accession>A0ACC1A3E7</accession>
<protein>
    <submittedName>
        <fullName evidence="1">Uncharacterized protein</fullName>
    </submittedName>
</protein>
<sequence length="112" mass="12375">MVVDGIRSCDGGEEERFPVMGSGCSRLGDSGPQSPTMVVDGIRSCDGGGPRPKCMGIAARFNGHGRGREILGDGWWRKTDNVRGWNIFNLYGRYWDRDLGKGELQDLGFFFL</sequence>
<name>A0ACC1A3E7_9ROSI</name>
<evidence type="ECO:0000313" key="1">
    <source>
        <dbReference type="EMBL" id="KAJ0082010.1"/>
    </source>
</evidence>
<dbReference type="EMBL" id="CM047908">
    <property type="protein sequence ID" value="KAJ0082010.1"/>
    <property type="molecule type" value="Genomic_DNA"/>
</dbReference>
<reference evidence="2" key="1">
    <citation type="journal article" date="2023" name="G3 (Bethesda)">
        <title>Genome assembly and association tests identify interacting loci associated with vigor, precocity, and sex in interspecific pistachio rootstocks.</title>
        <authorList>
            <person name="Palmer W."/>
            <person name="Jacygrad E."/>
            <person name="Sagayaradj S."/>
            <person name="Cavanaugh K."/>
            <person name="Han R."/>
            <person name="Bertier L."/>
            <person name="Beede B."/>
            <person name="Kafkas S."/>
            <person name="Golino D."/>
            <person name="Preece J."/>
            <person name="Michelmore R."/>
        </authorList>
    </citation>
    <scope>NUCLEOTIDE SEQUENCE [LARGE SCALE GENOMIC DNA]</scope>
</reference>
<dbReference type="Proteomes" id="UP001164250">
    <property type="component" value="Chromosome 12"/>
</dbReference>
<evidence type="ECO:0000313" key="2">
    <source>
        <dbReference type="Proteomes" id="UP001164250"/>
    </source>
</evidence>